<dbReference type="GO" id="GO:0008324">
    <property type="term" value="F:monoatomic cation transmembrane transporter activity"/>
    <property type="evidence" value="ECO:0007669"/>
    <property type="project" value="InterPro"/>
</dbReference>
<evidence type="ECO:0000256" key="5">
    <source>
        <dbReference type="ARBA" id="ARBA00022842"/>
    </source>
</evidence>
<evidence type="ECO:0000256" key="3">
    <source>
        <dbReference type="ARBA" id="ARBA00022448"/>
    </source>
</evidence>
<evidence type="ECO:0000256" key="8">
    <source>
        <dbReference type="PROSITE-ProRule" id="PRU00703"/>
    </source>
</evidence>
<dbReference type="InterPro" id="IPR046342">
    <property type="entry name" value="CBS_dom_sf"/>
</dbReference>
<sequence>MNEERAKHLDETVINDLVKLATQRAPLDAVSTLSGETAETVTEVLQRLKPSLAIKLLHHLPSELTDAITIDRSDSIGAQWELNRDYPEDQIGRFMEQSLAVYTAETTASEAIENIRHITQESLITYAYVVDSEQKLIGLVVMRDLMLAETDAPLGTIMIDQPFYLTTDTSISDAMAATVQRHYPVYPVCNELGVLQGELQGYVLFEEHTFELTAQSGRMVGIEKEEHLHTPWRSSLKSRHPWLQFNLLTAFLAAFVVGFFEETISQIVMLAVFLPVLAGQAGNTGSQSLAITLRGLTLGEFKENATRDALFKEGLLGLSNGILVGVTAGAAMFAYAMISGSNDGLLLALVVFMAMVGSCVISGITGVLVPLGLEKIGADPSTASAIFLTSITDVVSLGLFLGFATLIVL</sequence>
<evidence type="ECO:0000256" key="2">
    <source>
        <dbReference type="ARBA" id="ARBA00009749"/>
    </source>
</evidence>
<dbReference type="OrthoDB" id="9790355at2"/>
<dbReference type="InterPro" id="IPR006667">
    <property type="entry name" value="SLC41_membr_dom"/>
</dbReference>
<protein>
    <recommendedName>
        <fullName evidence="10">CBS domain-containing protein</fullName>
    </recommendedName>
</protein>
<proteinExistence type="inferred from homology"/>
<dbReference type="PROSITE" id="PS51371">
    <property type="entry name" value="CBS"/>
    <property type="match status" value="2"/>
</dbReference>
<feature type="transmembrane region" description="Helical" evidence="9">
    <location>
        <begin position="242"/>
        <end position="260"/>
    </location>
</feature>
<gene>
    <name evidence="11" type="ORF">BOW53_03250</name>
</gene>
<comment type="caution">
    <text evidence="11">The sequence shown here is derived from an EMBL/GenBank/DDBJ whole genome shotgun (WGS) entry which is preliminary data.</text>
</comment>
<dbReference type="Proteomes" id="UP000191110">
    <property type="component" value="Unassembled WGS sequence"/>
</dbReference>
<keyword evidence="5" id="KW-0460">Magnesium</keyword>
<evidence type="ECO:0000259" key="10">
    <source>
        <dbReference type="PROSITE" id="PS51371"/>
    </source>
</evidence>
<dbReference type="InterPro" id="IPR000644">
    <property type="entry name" value="CBS_dom"/>
</dbReference>
<dbReference type="InterPro" id="IPR036739">
    <property type="entry name" value="SLC41_membr_dom_sf"/>
</dbReference>
<dbReference type="PANTHER" id="PTHR41394:SF5">
    <property type="entry name" value="SLC41A_MGTE INTEGRAL MEMBRANE DOMAIN-CONTAINING PROTEIN"/>
    <property type="match status" value="1"/>
</dbReference>
<reference evidence="11 12" key="1">
    <citation type="submission" date="2016-11" db="EMBL/GenBank/DDBJ databases">
        <title>Mixed transmission modes and dynamic genome evolution in an obligate animal-bacterial symbiosis.</title>
        <authorList>
            <person name="Russell S.L."/>
            <person name="Corbett-Detig R.B."/>
            <person name="Cavanaugh C.M."/>
        </authorList>
    </citation>
    <scope>NUCLEOTIDE SEQUENCE [LARGE SCALE GENOMIC DNA]</scope>
    <source>
        <strain evidence="11">Sveles-Q1</strain>
    </source>
</reference>
<dbReference type="AlphaFoldDB" id="A0A1T2L8Z7"/>
<keyword evidence="6 9" id="KW-1133">Transmembrane helix</keyword>
<dbReference type="PANTHER" id="PTHR41394">
    <property type="entry name" value="MAGNESIUM TRANSPORTER MGTE"/>
    <property type="match status" value="1"/>
</dbReference>
<dbReference type="GO" id="GO:0016020">
    <property type="term" value="C:membrane"/>
    <property type="evidence" value="ECO:0007669"/>
    <property type="project" value="UniProtKB-SubCell"/>
</dbReference>
<evidence type="ECO:0000256" key="1">
    <source>
        <dbReference type="ARBA" id="ARBA00004141"/>
    </source>
</evidence>
<dbReference type="SUPFAM" id="SSF161093">
    <property type="entry name" value="MgtE membrane domain-like"/>
    <property type="match status" value="1"/>
</dbReference>
<keyword evidence="4 9" id="KW-0812">Transmembrane</keyword>
<dbReference type="RefSeq" id="WP_078482653.1">
    <property type="nucleotide sequence ID" value="NZ_MPRL01000008.1"/>
</dbReference>
<name>A0A1T2L8Z7_9GAMM</name>
<feature type="transmembrane region" description="Helical" evidence="9">
    <location>
        <begin position="314"/>
        <end position="338"/>
    </location>
</feature>
<dbReference type="Gene3D" id="1.10.357.20">
    <property type="entry name" value="SLC41 divalent cation transporters, integral membrane domain"/>
    <property type="match status" value="1"/>
</dbReference>
<feature type="transmembrane region" description="Helical" evidence="9">
    <location>
        <begin position="344"/>
        <end position="373"/>
    </location>
</feature>
<dbReference type="SUPFAM" id="SSF54631">
    <property type="entry name" value="CBS-domain pair"/>
    <property type="match status" value="1"/>
</dbReference>
<evidence type="ECO:0000256" key="6">
    <source>
        <dbReference type="ARBA" id="ARBA00022989"/>
    </source>
</evidence>
<keyword evidence="7 9" id="KW-0472">Membrane</keyword>
<evidence type="ECO:0000313" key="12">
    <source>
        <dbReference type="Proteomes" id="UP000191110"/>
    </source>
</evidence>
<dbReference type="Pfam" id="PF00571">
    <property type="entry name" value="CBS"/>
    <property type="match status" value="1"/>
</dbReference>
<comment type="similarity">
    <text evidence="2">Belongs to the SLC41A transporter family.</text>
</comment>
<dbReference type="Pfam" id="PF01769">
    <property type="entry name" value="MgtE"/>
    <property type="match status" value="1"/>
</dbReference>
<evidence type="ECO:0000256" key="4">
    <source>
        <dbReference type="ARBA" id="ARBA00022692"/>
    </source>
</evidence>
<feature type="domain" description="CBS" evidence="10">
    <location>
        <begin position="95"/>
        <end position="156"/>
    </location>
</feature>
<evidence type="ECO:0000256" key="9">
    <source>
        <dbReference type="SAM" id="Phobius"/>
    </source>
</evidence>
<organism evidence="11 12">
    <name type="scientific">Solemya pervernicosa gill symbiont</name>
    <dbReference type="NCBI Taxonomy" id="642797"/>
    <lineage>
        <taxon>Bacteria</taxon>
        <taxon>Pseudomonadati</taxon>
        <taxon>Pseudomonadota</taxon>
        <taxon>Gammaproteobacteria</taxon>
        <taxon>sulfur-oxidizing symbionts</taxon>
    </lineage>
</organism>
<keyword evidence="3" id="KW-0813">Transport</keyword>
<comment type="subcellular location">
    <subcellularLocation>
        <location evidence="1">Membrane</location>
        <topology evidence="1">Multi-pass membrane protein</topology>
    </subcellularLocation>
</comment>
<evidence type="ECO:0000313" key="11">
    <source>
        <dbReference type="EMBL" id="OOZ41540.1"/>
    </source>
</evidence>
<feature type="domain" description="CBS" evidence="10">
    <location>
        <begin position="158"/>
        <end position="219"/>
    </location>
</feature>
<dbReference type="EMBL" id="MPRL01000008">
    <property type="protein sequence ID" value="OOZ41540.1"/>
    <property type="molecule type" value="Genomic_DNA"/>
</dbReference>
<keyword evidence="12" id="KW-1185">Reference proteome</keyword>
<feature type="transmembrane region" description="Helical" evidence="9">
    <location>
        <begin position="385"/>
        <end position="408"/>
    </location>
</feature>
<accession>A0A1T2L8Z7</accession>
<keyword evidence="8" id="KW-0129">CBS domain</keyword>
<evidence type="ECO:0000256" key="7">
    <source>
        <dbReference type="ARBA" id="ARBA00023136"/>
    </source>
</evidence>
<dbReference type="Gene3D" id="3.10.580.10">
    <property type="entry name" value="CBS-domain"/>
    <property type="match status" value="1"/>
</dbReference>